<keyword evidence="4" id="KW-1185">Reference proteome</keyword>
<evidence type="ECO:0000313" key="4">
    <source>
        <dbReference type="Proteomes" id="UP000433181"/>
    </source>
</evidence>
<dbReference type="SUPFAM" id="SSF53756">
    <property type="entry name" value="UDP-Glycosyltransferase/glycogen phosphorylase"/>
    <property type="match status" value="1"/>
</dbReference>
<evidence type="ECO:0000256" key="1">
    <source>
        <dbReference type="ARBA" id="ARBA00022679"/>
    </source>
</evidence>
<dbReference type="PANTHER" id="PTHR46401:SF2">
    <property type="entry name" value="GLYCOSYLTRANSFERASE WBBK-RELATED"/>
    <property type="match status" value="1"/>
</dbReference>
<evidence type="ECO:0000259" key="2">
    <source>
        <dbReference type="Pfam" id="PF00534"/>
    </source>
</evidence>
<comment type="caution">
    <text evidence="3">The sequence shown here is derived from an EMBL/GenBank/DDBJ whole genome shotgun (WGS) entry which is preliminary data.</text>
</comment>
<dbReference type="GeneID" id="96779453"/>
<dbReference type="EMBL" id="VUNR01000025">
    <property type="protein sequence ID" value="MSU09506.1"/>
    <property type="molecule type" value="Genomic_DNA"/>
</dbReference>
<feature type="domain" description="Glycosyl transferase family 1" evidence="2">
    <location>
        <begin position="189"/>
        <end position="309"/>
    </location>
</feature>
<sequence>MNLSICMSGRNAVGDGYRDIMNNIVNPEDYIVIIPRGYKKEEFNKNFHKVITDDVTKTTFQYFNAIRFAFRLRVMIRKEKIKNIFIYFDNQWFIPIFRCFLIGLDVKLLCWIHDPTLHIGVNKKDRLIRWLNKCFLFNRVNLFIVAYTEGFDVLVSEYKIPHNKIRCIYLPEMSSMEFPDIAESKESIKYDFIFWGRIEAYKGIDRIIDLSKAMLDKKFLIIGCGKCEAMVKEKCLNLHNIYFINEYVSDYDLAKYIKASKYVLLPYIATTGSQTVSIANYYGKPVIASNTGCFKDYITDNINGIKLSFDKEEDTIGIIRNLDNIHFDEKVIRRYCNKNFSIYSIVNSIANSI</sequence>
<organism evidence="3 4">
    <name type="scientific">Anaerovibrio slackiae</name>
    <dbReference type="NCBI Taxonomy" id="2652309"/>
    <lineage>
        <taxon>Bacteria</taxon>
        <taxon>Bacillati</taxon>
        <taxon>Bacillota</taxon>
        <taxon>Negativicutes</taxon>
        <taxon>Selenomonadales</taxon>
        <taxon>Selenomonadaceae</taxon>
        <taxon>Anaerovibrio</taxon>
    </lineage>
</organism>
<dbReference type="Pfam" id="PF00534">
    <property type="entry name" value="Glycos_transf_1"/>
    <property type="match status" value="1"/>
</dbReference>
<dbReference type="RefSeq" id="WP_154407677.1">
    <property type="nucleotide sequence ID" value="NZ_VUNR01000025.1"/>
</dbReference>
<evidence type="ECO:0000313" key="3">
    <source>
        <dbReference type="EMBL" id="MSU09506.1"/>
    </source>
</evidence>
<dbReference type="GO" id="GO:0016757">
    <property type="term" value="F:glycosyltransferase activity"/>
    <property type="evidence" value="ECO:0007669"/>
    <property type="project" value="InterPro"/>
</dbReference>
<protein>
    <submittedName>
        <fullName evidence="3">Glycosyltransferase family 4 protein</fullName>
    </submittedName>
</protein>
<proteinExistence type="predicted"/>
<dbReference type="GO" id="GO:0009103">
    <property type="term" value="P:lipopolysaccharide biosynthetic process"/>
    <property type="evidence" value="ECO:0007669"/>
    <property type="project" value="TreeGrafter"/>
</dbReference>
<gene>
    <name evidence="3" type="ORF">FYJ84_10990</name>
</gene>
<dbReference type="Gene3D" id="3.40.50.2000">
    <property type="entry name" value="Glycogen Phosphorylase B"/>
    <property type="match status" value="2"/>
</dbReference>
<dbReference type="PANTHER" id="PTHR46401">
    <property type="entry name" value="GLYCOSYLTRANSFERASE WBBK-RELATED"/>
    <property type="match status" value="1"/>
</dbReference>
<dbReference type="AlphaFoldDB" id="A0A6I2UL87"/>
<name>A0A6I2UL87_9FIRM</name>
<reference evidence="3 4" key="1">
    <citation type="submission" date="2019-08" db="EMBL/GenBank/DDBJ databases">
        <title>In-depth cultivation of the pig gut microbiome towards novel bacterial diversity and tailored functional studies.</title>
        <authorList>
            <person name="Wylensek D."/>
            <person name="Hitch T.C.A."/>
            <person name="Clavel T."/>
        </authorList>
    </citation>
    <scope>NUCLEOTIDE SEQUENCE [LARGE SCALE GENOMIC DNA]</scope>
    <source>
        <strain evidence="3 4">WCA-693-APC-5D-A</strain>
    </source>
</reference>
<keyword evidence="1 3" id="KW-0808">Transferase</keyword>
<dbReference type="InterPro" id="IPR001296">
    <property type="entry name" value="Glyco_trans_1"/>
</dbReference>
<dbReference type="Proteomes" id="UP000433181">
    <property type="component" value="Unassembled WGS sequence"/>
</dbReference>
<accession>A0A6I2UL87</accession>
<dbReference type="CDD" id="cd03801">
    <property type="entry name" value="GT4_PimA-like"/>
    <property type="match status" value="1"/>
</dbReference>